<protein>
    <submittedName>
        <fullName evidence="3">CRISPR-associated endonuclease Cas9</fullName>
    </submittedName>
</protein>
<comment type="caution">
    <text evidence="3">The sequence shown here is derived from an EMBL/GenBank/DDBJ whole genome shotgun (WGS) entry which is preliminary data.</text>
</comment>
<evidence type="ECO:0000313" key="3">
    <source>
        <dbReference type="EMBL" id="KAB5590211.1"/>
    </source>
</evidence>
<dbReference type="GO" id="GO:0004519">
    <property type="term" value="F:endonuclease activity"/>
    <property type="evidence" value="ECO:0007669"/>
    <property type="project" value="UniProtKB-KW"/>
</dbReference>
<dbReference type="PANTHER" id="PTHR38248">
    <property type="entry name" value="FUNK1 6"/>
    <property type="match status" value="1"/>
</dbReference>
<keyword evidence="3" id="KW-0255">Endonuclease</keyword>
<feature type="compositionally biased region" description="Polar residues" evidence="1">
    <location>
        <begin position="93"/>
        <end position="103"/>
    </location>
</feature>
<dbReference type="AlphaFoldDB" id="A0A5N5QFH1"/>
<name>A0A5N5QFH1_9AGAM</name>
<organism evidence="3 4">
    <name type="scientific">Ceratobasidium theobromae</name>
    <dbReference type="NCBI Taxonomy" id="1582974"/>
    <lineage>
        <taxon>Eukaryota</taxon>
        <taxon>Fungi</taxon>
        <taxon>Dikarya</taxon>
        <taxon>Basidiomycota</taxon>
        <taxon>Agaricomycotina</taxon>
        <taxon>Agaricomycetes</taxon>
        <taxon>Cantharellales</taxon>
        <taxon>Ceratobasidiaceae</taxon>
        <taxon>Ceratobasidium</taxon>
    </lineage>
</organism>
<keyword evidence="3" id="KW-0540">Nuclease</keyword>
<accession>A0A5N5QFH1</accession>
<dbReference type="OrthoDB" id="2747778at2759"/>
<dbReference type="PANTHER" id="PTHR38248:SF2">
    <property type="entry name" value="FUNK1 11"/>
    <property type="match status" value="1"/>
</dbReference>
<feature type="compositionally biased region" description="Polar residues" evidence="1">
    <location>
        <begin position="72"/>
        <end position="84"/>
    </location>
</feature>
<keyword evidence="4" id="KW-1185">Reference proteome</keyword>
<feature type="domain" description="Fungal-type protein kinase" evidence="2">
    <location>
        <begin position="269"/>
        <end position="500"/>
    </location>
</feature>
<feature type="region of interest" description="Disordered" evidence="1">
    <location>
        <begin position="23"/>
        <end position="109"/>
    </location>
</feature>
<dbReference type="InterPro" id="IPR040976">
    <property type="entry name" value="Pkinase_fungal"/>
</dbReference>
<feature type="region of interest" description="Disordered" evidence="1">
    <location>
        <begin position="206"/>
        <end position="256"/>
    </location>
</feature>
<proteinExistence type="predicted"/>
<dbReference type="EMBL" id="SSOP01000187">
    <property type="protein sequence ID" value="KAB5590211.1"/>
    <property type="molecule type" value="Genomic_DNA"/>
</dbReference>
<dbReference type="Pfam" id="PF17667">
    <property type="entry name" value="Pkinase_fungal"/>
    <property type="match status" value="1"/>
</dbReference>
<keyword evidence="3" id="KW-0378">Hydrolase</keyword>
<reference evidence="3 4" key="1">
    <citation type="journal article" date="2019" name="Fungal Biol. Biotechnol.">
        <title>Draft genome sequence of fastidious pathogen Ceratobasidium theobromae, which causes vascular-streak dieback in Theobroma cacao.</title>
        <authorList>
            <person name="Ali S.S."/>
            <person name="Asman A."/>
            <person name="Shao J."/>
            <person name="Firmansyah A.P."/>
            <person name="Susilo A.W."/>
            <person name="Rosmana A."/>
            <person name="McMahon P."/>
            <person name="Junaid M."/>
            <person name="Guest D."/>
            <person name="Kheng T.Y."/>
            <person name="Meinhardt L.W."/>
            <person name="Bailey B.A."/>
        </authorList>
    </citation>
    <scope>NUCLEOTIDE SEQUENCE [LARGE SCALE GENOMIC DNA]</scope>
    <source>
        <strain evidence="3 4">CT2</strain>
    </source>
</reference>
<gene>
    <name evidence="3" type="ORF">CTheo_6337</name>
</gene>
<sequence length="533" mass="59845">MDSDPVCFHNTGVSLIASTVPATSSSNNFVPRSGGNRDDNASNSRTLPTPHDSANLPNAESPTRPLKRVFEATTNTPFKTTSSRTGGGKSRVSRANKSAGSRPTHSRLHVSEPAAPRAINQPGMDILIEAEMRDAILHDPKFIEHFLSGDSKRLDRVVQRCRSSEAFDQDKAEWKLPTKLTQEPVLYSPVRNILNAIKHAVDRTTNLDSSNTHDSSDHDDSDIELGGCADPDNVPIETKFQDTSNSPIPSDDADTAGLEPDLTLFEHVTHRHWETLRMAVEIKKLPGHHKHGMKQLSRYARAVFAHQIHRRHLYGVMVCGTEATFVRFDRAGILYSRRVDIRTQSEAFTRAFGSLLMLDRADQGYDTAFTTELNRDGRLEYYIDLPESAFEGTKVGSTPGTNDKRLGKRRLKVVEKLCHRRSIRGRATIVLRVREVPEQRMRGRSGKRKVDEVDKADDPSLKEYVLKIIWRDPQRESEGEVLEQVKGIYGLAQYVWHCDVPRHCRCLPPAEECVNCVDETVQVEGLETRETLG</sequence>
<evidence type="ECO:0000313" key="4">
    <source>
        <dbReference type="Proteomes" id="UP000383932"/>
    </source>
</evidence>
<dbReference type="Proteomes" id="UP000383932">
    <property type="component" value="Unassembled WGS sequence"/>
</dbReference>
<evidence type="ECO:0000256" key="1">
    <source>
        <dbReference type="SAM" id="MobiDB-lite"/>
    </source>
</evidence>
<evidence type="ECO:0000259" key="2">
    <source>
        <dbReference type="Pfam" id="PF17667"/>
    </source>
</evidence>